<dbReference type="InterPro" id="IPR036291">
    <property type="entry name" value="NAD(P)-bd_dom_sf"/>
</dbReference>
<dbReference type="SUPFAM" id="SSF51735">
    <property type="entry name" value="NAD(P)-binding Rossmann-fold domains"/>
    <property type="match status" value="1"/>
</dbReference>
<dbReference type="PANTHER" id="PTHR47129">
    <property type="entry name" value="QUINONE OXIDOREDUCTASE 2"/>
    <property type="match status" value="1"/>
</dbReference>
<name>A0A438AH55_9RHOB</name>
<sequence>MLIVTGGTGQLGRRIVDHLRTLVSADRIGISTRDPAQAADLARAGIRVRRGDYDDPASLRHAWEGAERVLLVSSNTAARGGDPLAQHRMAIDVARELGVERLLYTSQISASPNSQFPPGRDHAATEAMLAKSGLPWTALRHGFYAASALGMNARGFAQGTLSGPEDGKVAWTTHDDLAEVDARLLAGEETIDGPTPPLTGAEALDLADLARLASDVTGRDIAREVIPEEEMARRARQNGVPGGAIAIMTGYFRAARAGEFDRPDPTLARLLGRDPVPMRDVLAGAPI</sequence>
<dbReference type="PANTHER" id="PTHR47129:SF1">
    <property type="entry name" value="NMRA-LIKE DOMAIN-CONTAINING PROTEIN"/>
    <property type="match status" value="1"/>
</dbReference>
<dbReference type="InterPro" id="IPR016040">
    <property type="entry name" value="NAD(P)-bd_dom"/>
</dbReference>
<dbReference type="Gene3D" id="3.90.25.10">
    <property type="entry name" value="UDP-galactose 4-epimerase, domain 1"/>
    <property type="match status" value="1"/>
</dbReference>
<dbReference type="Proteomes" id="UP000285908">
    <property type="component" value="Unassembled WGS sequence"/>
</dbReference>
<organism evidence="2 3">
    <name type="scientific">Mesobaculum littorinae</name>
    <dbReference type="NCBI Taxonomy" id="2486419"/>
    <lineage>
        <taxon>Bacteria</taxon>
        <taxon>Pseudomonadati</taxon>
        <taxon>Pseudomonadota</taxon>
        <taxon>Alphaproteobacteria</taxon>
        <taxon>Rhodobacterales</taxon>
        <taxon>Roseobacteraceae</taxon>
        <taxon>Mesobaculum</taxon>
    </lineage>
</organism>
<keyword evidence="3" id="KW-1185">Reference proteome</keyword>
<dbReference type="Pfam" id="PF13460">
    <property type="entry name" value="NAD_binding_10"/>
    <property type="match status" value="1"/>
</dbReference>
<protein>
    <submittedName>
        <fullName evidence="2">SDR family oxidoreductase</fullName>
    </submittedName>
</protein>
<dbReference type="InterPro" id="IPR052718">
    <property type="entry name" value="NmrA-type_oxidoreductase"/>
</dbReference>
<proteinExistence type="predicted"/>
<dbReference type="CDD" id="cd05269">
    <property type="entry name" value="TMR_SDR_a"/>
    <property type="match status" value="1"/>
</dbReference>
<comment type="caution">
    <text evidence="2">The sequence shown here is derived from an EMBL/GenBank/DDBJ whole genome shotgun (WGS) entry which is preliminary data.</text>
</comment>
<dbReference type="OrthoDB" id="7771794at2"/>
<feature type="domain" description="NAD(P)-binding" evidence="1">
    <location>
        <begin position="6"/>
        <end position="147"/>
    </location>
</feature>
<evidence type="ECO:0000313" key="2">
    <source>
        <dbReference type="EMBL" id="RVV97917.1"/>
    </source>
</evidence>
<evidence type="ECO:0000259" key="1">
    <source>
        <dbReference type="Pfam" id="PF13460"/>
    </source>
</evidence>
<dbReference type="EMBL" id="RQXX01000003">
    <property type="protein sequence ID" value="RVV97917.1"/>
    <property type="molecule type" value="Genomic_DNA"/>
</dbReference>
<gene>
    <name evidence="2" type="ORF">EKE94_10615</name>
</gene>
<evidence type="ECO:0000313" key="3">
    <source>
        <dbReference type="Proteomes" id="UP000285908"/>
    </source>
</evidence>
<dbReference type="Gene3D" id="3.40.50.720">
    <property type="entry name" value="NAD(P)-binding Rossmann-like Domain"/>
    <property type="match status" value="1"/>
</dbReference>
<dbReference type="RefSeq" id="WP_127906582.1">
    <property type="nucleotide sequence ID" value="NZ_RQXX01000003.1"/>
</dbReference>
<accession>A0A438AH55</accession>
<reference evidence="2 3" key="1">
    <citation type="submission" date="2018-11" db="EMBL/GenBank/DDBJ databases">
        <title>Mesobaculum littorinae gen. nov., sp. nov., isolated from Littorina scabra that represents a novel genus of the order Rhodobacteraceae.</title>
        <authorList>
            <person name="Li F."/>
        </authorList>
    </citation>
    <scope>NUCLEOTIDE SEQUENCE [LARGE SCALE GENOMIC DNA]</scope>
    <source>
        <strain evidence="2 3">M0103</strain>
    </source>
</reference>
<dbReference type="AlphaFoldDB" id="A0A438AH55"/>